<evidence type="ECO:0000313" key="3">
    <source>
        <dbReference type="Proteomes" id="UP000516072"/>
    </source>
</evidence>
<dbReference type="Proteomes" id="UP000516072">
    <property type="component" value="Chromosome"/>
</dbReference>
<protein>
    <submittedName>
        <fullName evidence="2">Uncharacterized protein</fullName>
    </submittedName>
</protein>
<sequence>MKKLILWNIVVVLLTLGLTTQVAAHNQIGSLGDPVGATDYYLVQCSTDEGGTTGRLYLQIFDGTTTQGGGKLTVTGQFQQVAISASAPVRGAPMPGGPASLLQPGTDGTYTMFVTKLKEGVKQYNVTYHCQSSEGVHTGTSIITVQDQ</sequence>
<dbReference type="RefSeq" id="WP_197744849.1">
    <property type="nucleotide sequence ID" value="NZ_LR778175.1"/>
</dbReference>
<evidence type="ECO:0000256" key="1">
    <source>
        <dbReference type="SAM" id="SignalP"/>
    </source>
</evidence>
<reference evidence="2 3" key="1">
    <citation type="submission" date="2020-03" db="EMBL/GenBank/DDBJ databases">
        <authorList>
            <person name="Picone N."/>
        </authorList>
    </citation>
    <scope>NUCLEOTIDE SEQUENCE [LARGE SCALE GENOMIC DNA]</scope>
    <source>
        <strain evidence="2">NSCAC1</strain>
    </source>
</reference>
<keyword evidence="1" id="KW-0732">Signal</keyword>
<proteinExistence type="predicted"/>
<feature type="signal peptide" evidence="1">
    <location>
        <begin position="1"/>
        <end position="24"/>
    </location>
</feature>
<feature type="chain" id="PRO_5028864502" evidence="1">
    <location>
        <begin position="25"/>
        <end position="148"/>
    </location>
</feature>
<dbReference type="AlphaFoldDB" id="A0A7G1Q8F4"/>
<gene>
    <name evidence="2" type="ORF">NSCAC_0497</name>
</gene>
<dbReference type="EMBL" id="LR778175">
    <property type="protein sequence ID" value="CAB1275100.1"/>
    <property type="molecule type" value="Genomic_DNA"/>
</dbReference>
<evidence type="ECO:0000313" key="2">
    <source>
        <dbReference type="EMBL" id="CAB1275100.1"/>
    </source>
</evidence>
<dbReference type="KEGG" id="ntg:NSCAC_0497"/>
<organism evidence="2 3">
    <name type="scientific">Candidatus Nitrosacidococcus tergens</name>
    <dbReference type="NCBI Taxonomy" id="553981"/>
    <lineage>
        <taxon>Bacteria</taxon>
        <taxon>Pseudomonadati</taxon>
        <taxon>Pseudomonadota</taxon>
        <taxon>Gammaproteobacteria</taxon>
        <taxon>Chromatiales</taxon>
        <taxon>Chromatiaceae</taxon>
        <taxon>Candidatus Nitrosacidococcus</taxon>
    </lineage>
</organism>
<accession>A0A7G1Q8F4</accession>
<name>A0A7G1Q8F4_9GAMM</name>
<keyword evidence="3" id="KW-1185">Reference proteome</keyword>